<gene>
    <name evidence="1" type="ORF">FEM48_Zijuj02G0022700</name>
</gene>
<dbReference type="PANTHER" id="PTHR34145:SF68">
    <property type="entry name" value="FBD DOMAIN-CONTAINING PROTEIN"/>
    <property type="match status" value="1"/>
</dbReference>
<proteinExistence type="predicted"/>
<organism evidence="1 2">
    <name type="scientific">Ziziphus jujuba var. spinosa</name>
    <dbReference type="NCBI Taxonomy" id="714518"/>
    <lineage>
        <taxon>Eukaryota</taxon>
        <taxon>Viridiplantae</taxon>
        <taxon>Streptophyta</taxon>
        <taxon>Embryophyta</taxon>
        <taxon>Tracheophyta</taxon>
        <taxon>Spermatophyta</taxon>
        <taxon>Magnoliopsida</taxon>
        <taxon>eudicotyledons</taxon>
        <taxon>Gunneridae</taxon>
        <taxon>Pentapetalae</taxon>
        <taxon>rosids</taxon>
        <taxon>fabids</taxon>
        <taxon>Rosales</taxon>
        <taxon>Rhamnaceae</taxon>
        <taxon>Paliureae</taxon>
        <taxon>Ziziphus</taxon>
    </lineage>
</organism>
<dbReference type="AlphaFoldDB" id="A0A978VT16"/>
<evidence type="ECO:0008006" key="3">
    <source>
        <dbReference type="Google" id="ProtNLM"/>
    </source>
</evidence>
<protein>
    <recommendedName>
        <fullName evidence="3">FBD domain-containing protein</fullName>
    </recommendedName>
</protein>
<evidence type="ECO:0000313" key="2">
    <source>
        <dbReference type="Proteomes" id="UP000813462"/>
    </source>
</evidence>
<reference evidence="1" key="1">
    <citation type="journal article" date="2021" name="Front. Plant Sci.">
        <title>Chromosome-Scale Genome Assembly for Chinese Sour Jujube and Insights Into Its Genome Evolution and Domestication Signature.</title>
        <authorList>
            <person name="Shen L.-Y."/>
            <person name="Luo H."/>
            <person name="Wang X.-L."/>
            <person name="Wang X.-M."/>
            <person name="Qiu X.-J."/>
            <person name="Liu H."/>
            <person name="Zhou S.-S."/>
            <person name="Jia K.-H."/>
            <person name="Nie S."/>
            <person name="Bao Y.-T."/>
            <person name="Zhang R.-G."/>
            <person name="Yun Q.-Z."/>
            <person name="Chai Y.-H."/>
            <person name="Lu J.-Y."/>
            <person name="Li Y."/>
            <person name="Zhao S.-W."/>
            <person name="Mao J.-F."/>
            <person name="Jia S.-G."/>
            <person name="Mao Y.-M."/>
        </authorList>
    </citation>
    <scope>NUCLEOTIDE SEQUENCE</scope>
    <source>
        <strain evidence="1">AT0</strain>
        <tissue evidence="1">Leaf</tissue>
    </source>
</reference>
<sequence>MTKIEGNSQALNEAAIVLIVQNLQLFVPQLEEFTGEFYTFPMLTNLKELKLIFEGHDNHVLLYIPSFFKMAPNLKRLQLNLRSSEKLQGPIPKPENCPRHLRLEEVEIMGYSSLPINDELILYLIEHAVSLDKIIINPCIFEEGPFNQRKKNK</sequence>
<evidence type="ECO:0000313" key="1">
    <source>
        <dbReference type="EMBL" id="KAH7541961.1"/>
    </source>
</evidence>
<name>A0A978VT16_ZIZJJ</name>
<comment type="caution">
    <text evidence="1">The sequence shown here is derived from an EMBL/GenBank/DDBJ whole genome shotgun (WGS) entry which is preliminary data.</text>
</comment>
<dbReference type="EMBL" id="JAEACU010000002">
    <property type="protein sequence ID" value="KAH7541961.1"/>
    <property type="molecule type" value="Genomic_DNA"/>
</dbReference>
<accession>A0A978VT16</accession>
<dbReference type="Proteomes" id="UP000813462">
    <property type="component" value="Unassembled WGS sequence"/>
</dbReference>
<dbReference type="PANTHER" id="PTHR34145">
    <property type="entry name" value="OS02G0105600 PROTEIN"/>
    <property type="match status" value="1"/>
</dbReference>
<dbReference type="InterPro" id="IPR053772">
    <property type="entry name" value="At1g61320/At1g61330-like"/>
</dbReference>